<protein>
    <recommendedName>
        <fullName evidence="4">Neutral/alkaline non-lysosomal ceramidase, N-terminal</fullName>
    </recommendedName>
</protein>
<feature type="compositionally biased region" description="Low complexity" evidence="1">
    <location>
        <begin position="21"/>
        <end position="114"/>
    </location>
</feature>
<proteinExistence type="predicted"/>
<dbReference type="RefSeq" id="WP_143140174.1">
    <property type="nucleotide sequence ID" value="NZ_FOMX01000002.1"/>
</dbReference>
<dbReference type="STRING" id="54.SAMN02745121_00529"/>
<evidence type="ECO:0000313" key="3">
    <source>
        <dbReference type="Proteomes" id="UP000199400"/>
    </source>
</evidence>
<evidence type="ECO:0000313" key="2">
    <source>
        <dbReference type="EMBL" id="SFD54432.1"/>
    </source>
</evidence>
<dbReference type="PANTHER" id="PTHR22917">
    <property type="entry name" value="HEMOPEXIN DOMAIN-CONTAINING PROTEIN"/>
    <property type="match status" value="1"/>
</dbReference>
<sequence length="671" mass="70493">MISRPLLLTLAVFPLACGDSTATTDSDTSSSSSSSSSTTSDDPVTTGPTSTTVETTDGPTTTVVPTTTDAITSSTTTPDTTTTTDPTATTTSTTTTDTTTTTTTGTTTTTTTGDTDTDGPPPPDVVPELVCPGDLDGHCDPVPDAALLAGASVLSIVPSCFEAWTDLDADAEFEPPGEVFLDCGCDRLCPGDAGYVAADTGEGDGEFQASWLAGFHNGRPATGVRGANLGLVGEGDGLWARALVLEQGNTKLAIVTLDLVGFFNNETLAIRDSLAEMGLEVDYVLLHALHNHEGPDSMGLWGPEQLVSGYDPAYRAQVRQAIVESIVAADAAKVAVAQMVVGEVDTSTYHANGVGNVINDSRDPFVVDEMIGAVQLIDADSDTIASLVSFGNHPEALSDENTLITSDFAHGLRRTLEQGSQWLQAPGKPGVGGPCLFLNAAVGGLMTPLGMAVKTPDGETYQSGSFEKADAIGQLLGEMALDALANGDAIDAPKLDLQAQKFKLRVDNLNFQAMFQLGIFDRETFMEMDGMYIETEAALINLGPAQFLTVPGELFPELAIGGYDGSHINVPTKPLVDPNNTNPPNLLAAPEAPYLKDKMHGTYRFIIGMGNDELGYIVPEYDWVLGDPPWITEAEGDHYEETNSIGVETFSKVDAAADILIAWSKWVHGAP</sequence>
<evidence type="ECO:0008006" key="4">
    <source>
        <dbReference type="Google" id="ProtNLM"/>
    </source>
</evidence>
<dbReference type="PANTHER" id="PTHR22917:SF6">
    <property type="entry name" value="EG:8D8.2 PROTEIN-RELATED"/>
    <property type="match status" value="1"/>
</dbReference>
<dbReference type="OrthoDB" id="622550at2"/>
<feature type="region of interest" description="Disordered" evidence="1">
    <location>
        <begin position="21"/>
        <end position="127"/>
    </location>
</feature>
<name>A0A1I1T762_9BACT</name>
<dbReference type="InterPro" id="IPR051298">
    <property type="entry name" value="Heme_transport/Cell_adhesion"/>
</dbReference>
<dbReference type="EMBL" id="FOMX01000002">
    <property type="protein sequence ID" value="SFD54432.1"/>
    <property type="molecule type" value="Genomic_DNA"/>
</dbReference>
<dbReference type="Proteomes" id="UP000199400">
    <property type="component" value="Unassembled WGS sequence"/>
</dbReference>
<organism evidence="2 3">
    <name type="scientific">Nannocystis exedens</name>
    <dbReference type="NCBI Taxonomy" id="54"/>
    <lineage>
        <taxon>Bacteria</taxon>
        <taxon>Pseudomonadati</taxon>
        <taxon>Myxococcota</taxon>
        <taxon>Polyangia</taxon>
        <taxon>Nannocystales</taxon>
        <taxon>Nannocystaceae</taxon>
        <taxon>Nannocystis</taxon>
    </lineage>
</organism>
<gene>
    <name evidence="2" type="ORF">SAMN02745121_00529</name>
</gene>
<evidence type="ECO:0000256" key="1">
    <source>
        <dbReference type="SAM" id="MobiDB-lite"/>
    </source>
</evidence>
<keyword evidence="3" id="KW-1185">Reference proteome</keyword>
<reference evidence="3" key="1">
    <citation type="submission" date="2016-10" db="EMBL/GenBank/DDBJ databases">
        <authorList>
            <person name="Varghese N."/>
            <person name="Submissions S."/>
        </authorList>
    </citation>
    <scope>NUCLEOTIDE SEQUENCE [LARGE SCALE GENOMIC DNA]</scope>
    <source>
        <strain evidence="3">ATCC 25963</strain>
    </source>
</reference>
<dbReference type="AlphaFoldDB" id="A0A1I1T762"/>
<accession>A0A1I1T762</accession>